<sequence length="252" mass="27997">MFVLPLPGGEVLALIDRALHHHEPLLGEMIGGCRAELRGDCAGPCMDCRCRIWEQRRQRKTWSLCACLSCVLCVLSQTLSLSQQFHVRHCPSLLRTNPRAFSEPMSVLHVQDVSDMLEHALGNLIVKCGNPRNWMEDKIPKPRGRCGGRGSPRERRPSERLESETPPPRFSGWQTLLHLLPSPPHPDPTTHPHPRSCWSTVCVNAVAHRCPFASDDTTTHGSLHAASQNPRTPEPPKASVQGPKVPRSGIAR</sequence>
<keyword evidence="2" id="KW-1185">Reference proteome</keyword>
<proteinExistence type="predicted"/>
<evidence type="ECO:0000313" key="2">
    <source>
        <dbReference type="Proteomes" id="UP000724584"/>
    </source>
</evidence>
<organism evidence="1 2">
    <name type="scientific">Chaetomium tenue</name>
    <dbReference type="NCBI Taxonomy" id="1854479"/>
    <lineage>
        <taxon>Eukaryota</taxon>
        <taxon>Fungi</taxon>
        <taxon>Dikarya</taxon>
        <taxon>Ascomycota</taxon>
        <taxon>Pezizomycotina</taxon>
        <taxon>Sordariomycetes</taxon>
        <taxon>Sordariomycetidae</taxon>
        <taxon>Sordariales</taxon>
        <taxon>Chaetomiaceae</taxon>
        <taxon>Chaetomium</taxon>
    </lineage>
</organism>
<dbReference type="Proteomes" id="UP000724584">
    <property type="component" value="Unassembled WGS sequence"/>
</dbReference>
<accession>A0ACB7P6S1</accession>
<name>A0ACB7P6S1_9PEZI</name>
<reference evidence="1 2" key="1">
    <citation type="journal article" date="2021" name="Nat. Commun.">
        <title>Genetic determinants of endophytism in the Arabidopsis root mycobiome.</title>
        <authorList>
            <person name="Mesny F."/>
            <person name="Miyauchi S."/>
            <person name="Thiergart T."/>
            <person name="Pickel B."/>
            <person name="Atanasova L."/>
            <person name="Karlsson M."/>
            <person name="Huettel B."/>
            <person name="Barry K.W."/>
            <person name="Haridas S."/>
            <person name="Chen C."/>
            <person name="Bauer D."/>
            <person name="Andreopoulos W."/>
            <person name="Pangilinan J."/>
            <person name="LaButti K."/>
            <person name="Riley R."/>
            <person name="Lipzen A."/>
            <person name="Clum A."/>
            <person name="Drula E."/>
            <person name="Henrissat B."/>
            <person name="Kohler A."/>
            <person name="Grigoriev I.V."/>
            <person name="Martin F.M."/>
            <person name="Hacquard S."/>
        </authorList>
    </citation>
    <scope>NUCLEOTIDE SEQUENCE [LARGE SCALE GENOMIC DNA]</scope>
    <source>
        <strain evidence="1 2">MPI-SDFR-AT-0079</strain>
    </source>
</reference>
<comment type="caution">
    <text evidence="1">The sequence shown here is derived from an EMBL/GenBank/DDBJ whole genome shotgun (WGS) entry which is preliminary data.</text>
</comment>
<dbReference type="EMBL" id="JAGIZQ010000004">
    <property type="protein sequence ID" value="KAH6631876.1"/>
    <property type="molecule type" value="Genomic_DNA"/>
</dbReference>
<evidence type="ECO:0000313" key="1">
    <source>
        <dbReference type="EMBL" id="KAH6631876.1"/>
    </source>
</evidence>
<protein>
    <submittedName>
        <fullName evidence="1">Uncharacterized protein</fullName>
    </submittedName>
</protein>
<gene>
    <name evidence="1" type="ORF">F5144DRAFT_234371</name>
</gene>